<dbReference type="EMBL" id="SLVJ01000023">
    <property type="protein sequence ID" value="TCM62791.1"/>
    <property type="molecule type" value="Genomic_DNA"/>
</dbReference>
<keyword evidence="1" id="KW-0732">Signal</keyword>
<organism evidence="2 3">
    <name type="scientific">Acinetobacter calcoaceticus</name>
    <dbReference type="NCBI Taxonomy" id="471"/>
    <lineage>
        <taxon>Bacteria</taxon>
        <taxon>Pseudomonadati</taxon>
        <taxon>Pseudomonadota</taxon>
        <taxon>Gammaproteobacteria</taxon>
        <taxon>Moraxellales</taxon>
        <taxon>Moraxellaceae</taxon>
        <taxon>Acinetobacter</taxon>
        <taxon>Acinetobacter calcoaceticus/baumannii complex</taxon>
    </lineage>
</organism>
<feature type="chain" id="PRO_5020219731" description="Lipoprotein" evidence="1">
    <location>
        <begin position="35"/>
        <end position="128"/>
    </location>
</feature>
<gene>
    <name evidence="2" type="ORF">EC844_12335</name>
</gene>
<protein>
    <recommendedName>
        <fullName evidence="4">Lipoprotein</fullName>
    </recommendedName>
</protein>
<keyword evidence="3" id="KW-1185">Reference proteome</keyword>
<dbReference type="PROSITE" id="PS51257">
    <property type="entry name" value="PROKAR_LIPOPROTEIN"/>
    <property type="match status" value="1"/>
</dbReference>
<evidence type="ECO:0000256" key="1">
    <source>
        <dbReference type="SAM" id="SignalP"/>
    </source>
</evidence>
<evidence type="ECO:0000313" key="3">
    <source>
        <dbReference type="Proteomes" id="UP000294963"/>
    </source>
</evidence>
<dbReference type="OrthoDB" id="6705587at2"/>
<evidence type="ECO:0008006" key="4">
    <source>
        <dbReference type="Google" id="ProtNLM"/>
    </source>
</evidence>
<evidence type="ECO:0000313" key="2">
    <source>
        <dbReference type="EMBL" id="TCM62791.1"/>
    </source>
</evidence>
<reference evidence="2 3" key="1">
    <citation type="submission" date="2019-03" db="EMBL/GenBank/DDBJ databases">
        <title>Genomic analyses of the natural microbiome of Caenorhabditis elegans.</title>
        <authorList>
            <person name="Samuel B."/>
        </authorList>
    </citation>
    <scope>NUCLEOTIDE SEQUENCE [LARGE SCALE GENOMIC DNA]</scope>
    <source>
        <strain evidence="2 3">JUb89</strain>
    </source>
</reference>
<dbReference type="Proteomes" id="UP000294963">
    <property type="component" value="Unassembled WGS sequence"/>
</dbReference>
<comment type="caution">
    <text evidence="2">The sequence shown here is derived from an EMBL/GenBank/DDBJ whole genome shotgun (WGS) entry which is preliminary data.</text>
</comment>
<sequence>MKTRLLLKQLCADMGVFKVTLIACGLVAFLSACSASDATAKAEASSASSSCKDINTNTLIGFDEIEKTPQCRPLKNYSLVGFKCEVEKNAFGAELDAVHIETQTQNIFAYQNASDCQQALETREGNGP</sequence>
<dbReference type="AlphaFoldDB" id="A0A4R1XIJ4"/>
<feature type="signal peptide" evidence="1">
    <location>
        <begin position="1"/>
        <end position="34"/>
    </location>
</feature>
<proteinExistence type="predicted"/>
<name>A0A4R1XIJ4_ACICA</name>
<accession>A0A4R1XIJ4</accession>